<protein>
    <submittedName>
        <fullName evidence="1">Uncharacterized protein</fullName>
    </submittedName>
</protein>
<keyword evidence="2" id="KW-1185">Reference proteome</keyword>
<dbReference type="Proteomes" id="UP000000724">
    <property type="component" value="Contig Pc00c22"/>
</dbReference>
<evidence type="ECO:0000313" key="2">
    <source>
        <dbReference type="Proteomes" id="UP000000724"/>
    </source>
</evidence>
<name>B6HQE0_PENRW</name>
<evidence type="ECO:0000313" key="1">
    <source>
        <dbReference type="EMBL" id="CAP99286.1"/>
    </source>
</evidence>
<sequence length="119" mass="12840">MTRLYSVETIGLTKRAAVQTLYDVSGDWLNVCSDGTKGQNPCAIGASSLSSLSSVLIFDFVVVDMMLRVHLAAIALIVFDVAGDISLTGNNYVCNREAATVPSACHWQIGESYIRTHAR</sequence>
<dbReference type="EMBL" id="AM920437">
    <property type="protein sequence ID" value="CAP99286.1"/>
    <property type="molecule type" value="Genomic_DNA"/>
</dbReference>
<proteinExistence type="predicted"/>
<organism evidence="1 2">
    <name type="scientific">Penicillium rubens (strain ATCC 28089 / DSM 1075 / NRRL 1951 / Wisconsin 54-1255)</name>
    <name type="common">Penicillium chrysogenum</name>
    <dbReference type="NCBI Taxonomy" id="500485"/>
    <lineage>
        <taxon>Eukaryota</taxon>
        <taxon>Fungi</taxon>
        <taxon>Dikarya</taxon>
        <taxon>Ascomycota</taxon>
        <taxon>Pezizomycotina</taxon>
        <taxon>Eurotiomycetes</taxon>
        <taxon>Eurotiomycetidae</taxon>
        <taxon>Eurotiales</taxon>
        <taxon>Aspergillaceae</taxon>
        <taxon>Penicillium</taxon>
        <taxon>Penicillium chrysogenum species complex</taxon>
    </lineage>
</organism>
<dbReference type="AlphaFoldDB" id="B6HQE0"/>
<reference evidence="1 2" key="1">
    <citation type="journal article" date="2008" name="Nat. Biotechnol.">
        <title>Genome sequencing and analysis of the filamentous fungus Penicillium chrysogenum.</title>
        <authorList>
            <person name="van den Berg M.A."/>
            <person name="Albang R."/>
            <person name="Albermann K."/>
            <person name="Badger J.H."/>
            <person name="Daran J.-M."/>
            <person name="Driessen A.J.M."/>
            <person name="Garcia-Estrada C."/>
            <person name="Fedorova N.D."/>
            <person name="Harris D.M."/>
            <person name="Heijne W.H.M."/>
            <person name="Joardar V.S."/>
            <person name="Kiel J.A.K.W."/>
            <person name="Kovalchuk A."/>
            <person name="Martin J.F."/>
            <person name="Nierman W.C."/>
            <person name="Nijland J.G."/>
            <person name="Pronk J.T."/>
            <person name="Roubos J.A."/>
            <person name="van der Klei I.J."/>
            <person name="van Peij N.N.M.E."/>
            <person name="Veenhuis M."/>
            <person name="von Doehren H."/>
            <person name="Wagner C."/>
            <person name="Wortman J.R."/>
            <person name="Bovenberg R.A.L."/>
        </authorList>
    </citation>
    <scope>NUCLEOTIDE SEQUENCE [LARGE SCALE GENOMIC DNA]</scope>
    <source>
        <strain evidence="2">ATCC 28089 / DSM 1075 / NRRL 1951 / Wisconsin 54-1255</strain>
    </source>
</reference>
<dbReference type="HOGENOM" id="CLU_2062266_0_0_1"/>
<gene>
    <name evidence="1" type="ORF">Pc22g19980</name>
    <name evidence="1" type="ORF">PCH_Pc22g19980</name>
</gene>
<dbReference type="VEuPathDB" id="FungiDB:PCH_Pc22g19980"/>
<accession>B6HQE0</accession>
<dbReference type="OrthoDB" id="10482041at2759"/>